<organism evidence="1 2">
    <name type="scientific">Paenibacillus bovis</name>
    <dbReference type="NCBI Taxonomy" id="1616788"/>
    <lineage>
        <taxon>Bacteria</taxon>
        <taxon>Bacillati</taxon>
        <taxon>Bacillota</taxon>
        <taxon>Bacilli</taxon>
        <taxon>Bacillales</taxon>
        <taxon>Paenibacillaceae</taxon>
        <taxon>Paenibacillus</taxon>
    </lineage>
</organism>
<gene>
    <name evidence="1" type="ORF">AR543_18760</name>
</gene>
<proteinExistence type="predicted"/>
<sequence>MINGDEVNKFETAKKYQEAFLSMKREWGKGNRDLSVCLNLGFISWYLSVESGNTFITQGLNDTDYEMIELTLTEVTEEGIRNFSAEMQFLLIFGYMITLFPNHFGDYEHWKSIGKNMLSKAYEVEPSDPIIEMVYLADNMRSEGYRNVCLRAKGYIKTRFKNKGLMDQYFQDVFDR</sequence>
<dbReference type="KEGG" id="pbv:AR543_18760"/>
<dbReference type="OrthoDB" id="2652370at2"/>
<dbReference type="Proteomes" id="UP000078148">
    <property type="component" value="Chromosome"/>
</dbReference>
<evidence type="ECO:0000313" key="2">
    <source>
        <dbReference type="Proteomes" id="UP000078148"/>
    </source>
</evidence>
<dbReference type="EMBL" id="CP013023">
    <property type="protein sequence ID" value="ANF97853.1"/>
    <property type="molecule type" value="Genomic_DNA"/>
</dbReference>
<keyword evidence="2" id="KW-1185">Reference proteome</keyword>
<dbReference type="AlphaFoldDB" id="A0A172ZJY5"/>
<dbReference type="STRING" id="1616788.AR543_18760"/>
<evidence type="ECO:0000313" key="1">
    <source>
        <dbReference type="EMBL" id="ANF97853.1"/>
    </source>
</evidence>
<dbReference type="RefSeq" id="WP_060535946.1">
    <property type="nucleotide sequence ID" value="NZ_CP013023.1"/>
</dbReference>
<accession>A0A172ZJY5</accession>
<name>A0A172ZJY5_9BACL</name>
<protein>
    <submittedName>
        <fullName evidence="1">Uncharacterized protein</fullName>
    </submittedName>
</protein>
<reference evidence="2" key="1">
    <citation type="submission" date="2015-10" db="EMBL/GenBank/DDBJ databases">
        <title>Genome of Paenibacillus bovis sp. nov.</title>
        <authorList>
            <person name="Wu Z."/>
            <person name="Gao C."/>
            <person name="Liu Z."/>
            <person name="Zheng H."/>
        </authorList>
    </citation>
    <scope>NUCLEOTIDE SEQUENCE [LARGE SCALE GENOMIC DNA]</scope>
    <source>
        <strain evidence="2">BD3526</strain>
    </source>
</reference>
<reference evidence="1 2" key="2">
    <citation type="journal article" date="2016" name="Int. J. Syst. Evol. Microbiol.">
        <title>Paenibacillus bovis sp. nov., isolated from raw yak (Bos grunniens) milk.</title>
        <authorList>
            <person name="Gao C."/>
            <person name="Han J."/>
            <person name="Liu Z."/>
            <person name="Xu X."/>
            <person name="Hang F."/>
            <person name="Wu Z."/>
        </authorList>
    </citation>
    <scope>NUCLEOTIDE SEQUENCE [LARGE SCALE GENOMIC DNA]</scope>
    <source>
        <strain evidence="1 2">BD3526</strain>
    </source>
</reference>